<dbReference type="FunFam" id="3.30.160.60:FF:000065">
    <property type="entry name" value="B-cell CLL/lymphoma 6, member B"/>
    <property type="match status" value="2"/>
</dbReference>
<dbReference type="InterPro" id="IPR001214">
    <property type="entry name" value="SET_dom"/>
</dbReference>
<keyword evidence="6" id="KW-0805">Transcription regulation</keyword>
<evidence type="ECO:0000256" key="3">
    <source>
        <dbReference type="ARBA" id="ARBA00022737"/>
    </source>
</evidence>
<dbReference type="InParanoid" id="A0A7M7NBU4"/>
<dbReference type="RefSeq" id="XP_030834185.1">
    <property type="nucleotide sequence ID" value="XM_030978325.1"/>
</dbReference>
<name>A0A7M7NBU4_STRPU</name>
<dbReference type="EnsemblMetazoa" id="XM_030978325">
    <property type="protein sequence ID" value="XP_030834185"/>
    <property type="gene ID" value="LOC100890919"/>
</dbReference>
<evidence type="ECO:0000259" key="11">
    <source>
        <dbReference type="PROSITE" id="PS50157"/>
    </source>
</evidence>
<dbReference type="OrthoDB" id="6226898at2759"/>
<evidence type="ECO:0000256" key="6">
    <source>
        <dbReference type="ARBA" id="ARBA00023015"/>
    </source>
</evidence>
<feature type="domain" description="C2H2-type" evidence="11">
    <location>
        <begin position="365"/>
        <end position="393"/>
    </location>
</feature>
<dbReference type="Gene3D" id="3.30.160.60">
    <property type="entry name" value="Classic Zinc Finger"/>
    <property type="match status" value="7"/>
</dbReference>
<feature type="region of interest" description="Disordered" evidence="10">
    <location>
        <begin position="140"/>
        <end position="211"/>
    </location>
</feature>
<sequence>MEGNYPPGFYCTDRDQQENRQHQPPQQPPQQQHVAHFPMDIPIPYHTTSQHQSEFVVDQPLRAFPIPHPGAPMLSSIYHDSAHGVSNAGIIHQARQQLPVHLRGHGVKSSTLSANYAPPITTHEPIRERNDLPITTHESVSSIIQPLTTPESGAKSNVPRPQGQTSTVTASVKEIQTIKQREQCSSSSHQASASSSSSDTSNPTPNTSKDESQLLAALNLKKTKSIQDLPQNLLFRATPEGKVDGVVAKERIEKGVEFGPYAGTLLDEEQGWTRDTTWEVCLSDLNAFLYIDGQKTWMPRVRSARNEEEQNMEAYQYYGKIFYRSTMVIEPESELRVSYSLEYAKHVGMETRLKDLKYNKDAQKFQCSHCEGLFSSAKLILRHIRCEHSDGEPCEMMPALAWKRKGKKKGREKSVAIKFKFNQPINHPIVRKRKNSEEEEECDFRCGTCVKSFPSLGRLKEHELFHEMMHGDKPYECSECNQRYTAQSSLNRHEREVHGFLDDYKPRSRPKRLKAHVPKKPLHCRYCGQGYKSRGALANHERRIHGSRHPIREPDLPNDEPKDMLGRPSDYYQRPFKCRFCPKRYVSWTTVEQHEKEVHTREGTFKCSHCPKVCASESRLKEHLVVHKYMHMHRCTLCPRSFASESALNNHQGEHTGLKPFKCEICSRGFRTRKLTLKHKQRMHQERPKRYICSICNKGFAEKCNLKVHERRHKGIRQFVCLECGKGFTARFSLTAHMQAMHIKERPFACEICGKSFALNHHYNHHMAKHRLDGDDSIPQ</sequence>
<feature type="domain" description="C2H2-type" evidence="11">
    <location>
        <begin position="444"/>
        <end position="474"/>
    </location>
</feature>
<dbReference type="GO" id="GO:0006357">
    <property type="term" value="P:regulation of transcription by RNA polymerase II"/>
    <property type="evidence" value="ECO:0000318"/>
    <property type="project" value="GO_Central"/>
</dbReference>
<feature type="compositionally biased region" description="Basic and acidic residues" evidence="10">
    <location>
        <begin position="12"/>
        <end position="21"/>
    </location>
</feature>
<keyword evidence="8" id="KW-0539">Nucleus</keyword>
<dbReference type="GeneID" id="100890919"/>
<feature type="domain" description="C2H2-type" evidence="11">
    <location>
        <begin position="522"/>
        <end position="550"/>
    </location>
</feature>
<dbReference type="OMA" id="GALANHE"/>
<evidence type="ECO:0000256" key="5">
    <source>
        <dbReference type="ARBA" id="ARBA00022833"/>
    </source>
</evidence>
<dbReference type="GO" id="GO:0008270">
    <property type="term" value="F:zinc ion binding"/>
    <property type="evidence" value="ECO:0007669"/>
    <property type="project" value="UniProtKB-KW"/>
</dbReference>
<reference evidence="13" key="2">
    <citation type="submission" date="2021-01" db="UniProtKB">
        <authorList>
            <consortium name="EnsemblMetazoa"/>
        </authorList>
    </citation>
    <scope>IDENTIFICATION</scope>
</reference>
<dbReference type="KEGG" id="spu:100890919"/>
<evidence type="ECO:0000256" key="1">
    <source>
        <dbReference type="ARBA" id="ARBA00004123"/>
    </source>
</evidence>
<evidence type="ECO:0000259" key="12">
    <source>
        <dbReference type="PROSITE" id="PS50280"/>
    </source>
</evidence>
<dbReference type="InterPro" id="IPR046341">
    <property type="entry name" value="SET_dom_sf"/>
</dbReference>
<evidence type="ECO:0000313" key="14">
    <source>
        <dbReference type="Proteomes" id="UP000007110"/>
    </source>
</evidence>
<dbReference type="SMART" id="SM00355">
    <property type="entry name" value="ZnF_C2H2"/>
    <property type="match status" value="11"/>
</dbReference>
<dbReference type="GO" id="GO:0043035">
    <property type="term" value="F:chromatin insulator sequence binding"/>
    <property type="evidence" value="ECO:0000318"/>
    <property type="project" value="GO_Central"/>
</dbReference>
<dbReference type="SUPFAM" id="SSF82199">
    <property type="entry name" value="SET domain"/>
    <property type="match status" value="1"/>
</dbReference>
<dbReference type="SMART" id="SM00317">
    <property type="entry name" value="SET"/>
    <property type="match status" value="1"/>
</dbReference>
<keyword evidence="14" id="KW-1185">Reference proteome</keyword>
<keyword evidence="5" id="KW-0862">Zinc</keyword>
<feature type="domain" description="C2H2-type" evidence="11">
    <location>
        <begin position="691"/>
        <end position="718"/>
    </location>
</feature>
<proteinExistence type="predicted"/>
<feature type="domain" description="C2H2-type" evidence="11">
    <location>
        <begin position="576"/>
        <end position="604"/>
    </location>
</feature>
<evidence type="ECO:0000313" key="13">
    <source>
        <dbReference type="EnsemblMetazoa" id="XP_030834185"/>
    </source>
</evidence>
<dbReference type="PROSITE" id="PS50157">
    <property type="entry name" value="ZINC_FINGER_C2H2_2"/>
    <property type="match status" value="11"/>
</dbReference>
<feature type="region of interest" description="Disordered" evidence="10">
    <location>
        <begin position="1"/>
        <end position="33"/>
    </location>
</feature>
<keyword evidence="2" id="KW-0479">Metal-binding</keyword>
<keyword evidence="7" id="KW-0804">Transcription</keyword>
<evidence type="ECO:0000256" key="10">
    <source>
        <dbReference type="SAM" id="MobiDB-lite"/>
    </source>
</evidence>
<dbReference type="PANTHER" id="PTHR24399">
    <property type="entry name" value="ZINC FINGER AND BTB DOMAIN-CONTAINING"/>
    <property type="match status" value="1"/>
</dbReference>
<dbReference type="Pfam" id="PF21549">
    <property type="entry name" value="PRDM2_PR"/>
    <property type="match status" value="1"/>
</dbReference>
<dbReference type="InterPro" id="IPR036236">
    <property type="entry name" value="Znf_C2H2_sf"/>
</dbReference>
<feature type="compositionally biased region" description="Polar residues" evidence="10">
    <location>
        <begin position="140"/>
        <end position="155"/>
    </location>
</feature>
<dbReference type="FunFam" id="3.30.160.60:FF:000446">
    <property type="entry name" value="Zinc finger protein"/>
    <property type="match status" value="1"/>
</dbReference>
<evidence type="ECO:0000256" key="8">
    <source>
        <dbReference type="ARBA" id="ARBA00023242"/>
    </source>
</evidence>
<dbReference type="SUPFAM" id="SSF57667">
    <property type="entry name" value="beta-beta-alpha zinc fingers"/>
    <property type="match status" value="5"/>
</dbReference>
<dbReference type="PANTHER" id="PTHR24399:SF23">
    <property type="entry name" value="C2H2-TYPE DOMAIN-CONTAINING PROTEIN"/>
    <property type="match status" value="1"/>
</dbReference>
<reference evidence="14" key="1">
    <citation type="submission" date="2015-02" db="EMBL/GenBank/DDBJ databases">
        <title>Genome sequencing for Strongylocentrotus purpuratus.</title>
        <authorList>
            <person name="Murali S."/>
            <person name="Liu Y."/>
            <person name="Vee V."/>
            <person name="English A."/>
            <person name="Wang M."/>
            <person name="Skinner E."/>
            <person name="Han Y."/>
            <person name="Muzny D.M."/>
            <person name="Worley K.C."/>
            <person name="Gibbs R.A."/>
        </authorList>
    </citation>
    <scope>NUCLEOTIDE SEQUENCE</scope>
</reference>
<feature type="compositionally biased region" description="Basic and acidic residues" evidence="10">
    <location>
        <begin position="550"/>
        <end position="565"/>
    </location>
</feature>
<feature type="domain" description="C2H2-type" evidence="11">
    <location>
        <begin position="605"/>
        <end position="627"/>
    </location>
</feature>
<dbReference type="Gene3D" id="2.170.270.10">
    <property type="entry name" value="SET domain"/>
    <property type="match status" value="1"/>
</dbReference>
<feature type="domain" description="C2H2-type" evidence="11">
    <location>
        <begin position="748"/>
        <end position="775"/>
    </location>
</feature>
<protein>
    <submittedName>
        <fullName evidence="13">Uncharacterized protein</fullName>
    </submittedName>
</protein>
<comment type="subcellular location">
    <subcellularLocation>
        <location evidence="1">Nucleus</location>
    </subcellularLocation>
</comment>
<feature type="domain" description="SET" evidence="12">
    <location>
        <begin position="231"/>
        <end position="340"/>
    </location>
</feature>
<dbReference type="AlphaFoldDB" id="A0A7M7NBU4"/>
<feature type="domain" description="C2H2-type" evidence="11">
    <location>
        <begin position="661"/>
        <end position="688"/>
    </location>
</feature>
<evidence type="ECO:0000256" key="4">
    <source>
        <dbReference type="ARBA" id="ARBA00022771"/>
    </source>
</evidence>
<feature type="compositionally biased region" description="Low complexity" evidence="10">
    <location>
        <begin position="185"/>
        <end position="207"/>
    </location>
</feature>
<keyword evidence="4 9" id="KW-0863">Zinc-finger</keyword>
<keyword evidence="3" id="KW-0677">Repeat</keyword>
<dbReference type="Pfam" id="PF00096">
    <property type="entry name" value="zf-C2H2"/>
    <property type="match status" value="5"/>
</dbReference>
<dbReference type="Proteomes" id="UP000007110">
    <property type="component" value="Unassembled WGS sequence"/>
</dbReference>
<dbReference type="PROSITE" id="PS00028">
    <property type="entry name" value="ZINC_FINGER_C2H2_1"/>
    <property type="match status" value="11"/>
</dbReference>
<accession>A0A7M7NBU4</accession>
<dbReference type="GO" id="GO:0005694">
    <property type="term" value="C:chromosome"/>
    <property type="evidence" value="ECO:0000318"/>
    <property type="project" value="GO_Central"/>
</dbReference>
<feature type="domain" description="C2H2-type" evidence="11">
    <location>
        <begin position="475"/>
        <end position="498"/>
    </location>
</feature>
<dbReference type="GO" id="GO:0005634">
    <property type="term" value="C:nucleus"/>
    <property type="evidence" value="ECO:0007669"/>
    <property type="project" value="UniProtKB-SubCell"/>
</dbReference>
<feature type="region of interest" description="Disordered" evidence="10">
    <location>
        <begin position="544"/>
        <end position="568"/>
    </location>
</feature>
<evidence type="ECO:0000256" key="2">
    <source>
        <dbReference type="ARBA" id="ARBA00022723"/>
    </source>
</evidence>
<feature type="domain" description="C2H2-type" evidence="11">
    <location>
        <begin position="719"/>
        <end position="747"/>
    </location>
</feature>
<evidence type="ECO:0000256" key="7">
    <source>
        <dbReference type="ARBA" id="ARBA00023163"/>
    </source>
</evidence>
<dbReference type="PROSITE" id="PS50280">
    <property type="entry name" value="SET"/>
    <property type="match status" value="1"/>
</dbReference>
<evidence type="ECO:0000256" key="9">
    <source>
        <dbReference type="PROSITE-ProRule" id="PRU00042"/>
    </source>
</evidence>
<organism evidence="13 14">
    <name type="scientific">Strongylocentrotus purpuratus</name>
    <name type="common">Purple sea urchin</name>
    <dbReference type="NCBI Taxonomy" id="7668"/>
    <lineage>
        <taxon>Eukaryota</taxon>
        <taxon>Metazoa</taxon>
        <taxon>Echinodermata</taxon>
        <taxon>Eleutherozoa</taxon>
        <taxon>Echinozoa</taxon>
        <taxon>Echinoidea</taxon>
        <taxon>Euechinoidea</taxon>
        <taxon>Echinacea</taxon>
        <taxon>Camarodonta</taxon>
        <taxon>Echinidea</taxon>
        <taxon>Strongylocentrotidae</taxon>
        <taxon>Strongylocentrotus</taxon>
    </lineage>
</organism>
<dbReference type="InterPro" id="IPR013087">
    <property type="entry name" value="Znf_C2H2_type"/>
</dbReference>
<feature type="domain" description="C2H2-type" evidence="11">
    <location>
        <begin position="633"/>
        <end position="660"/>
    </location>
</feature>